<feature type="chain" id="PRO_5012371487" evidence="2">
    <location>
        <begin position="23"/>
        <end position="254"/>
    </location>
</feature>
<feature type="non-terminal residue" evidence="3">
    <location>
        <position position="254"/>
    </location>
</feature>
<evidence type="ECO:0000313" key="4">
    <source>
        <dbReference type="Proteomes" id="UP000192257"/>
    </source>
</evidence>
<gene>
    <name evidence="3" type="ORF">TM35_000023780</name>
</gene>
<organism evidence="3 4">
    <name type="scientific">Trypanosoma theileri</name>
    <dbReference type="NCBI Taxonomy" id="67003"/>
    <lineage>
        <taxon>Eukaryota</taxon>
        <taxon>Discoba</taxon>
        <taxon>Euglenozoa</taxon>
        <taxon>Kinetoplastea</taxon>
        <taxon>Metakinetoplastina</taxon>
        <taxon>Trypanosomatida</taxon>
        <taxon>Trypanosomatidae</taxon>
        <taxon>Trypanosoma</taxon>
    </lineage>
</organism>
<comment type="caution">
    <text evidence="3">The sequence shown here is derived from an EMBL/GenBank/DDBJ whole genome shotgun (WGS) entry which is preliminary data.</text>
</comment>
<keyword evidence="2" id="KW-0732">Signal</keyword>
<accession>A0A1X0P7Z5</accession>
<sequence length="254" mass="27754">MLSCRVLCLLAIVLCCVGVTHAAASGHEELVKGAQQKFKETLRLKGECEEATKATRQAGEEAERFVLHNKDKLKTIAADPEEVKKTKIEGQELIENATKAAEKAKEVRDETITSKEKTYENVALYLLQDTEAAEKAVKDAESAIFDANTAIEVAETNAERVKTLLQELDDAVVAAKEKEKQVESQPHPQTNKTSLGEQQGHTEGNQTEQTQKEKQRQHYRSTVTINIHGDNLDALLSGAANNSGMALNDGSSSP</sequence>
<evidence type="ECO:0000256" key="1">
    <source>
        <dbReference type="SAM" id="MobiDB-lite"/>
    </source>
</evidence>
<evidence type="ECO:0000313" key="3">
    <source>
        <dbReference type="EMBL" id="ORC93052.1"/>
    </source>
</evidence>
<keyword evidence="4" id="KW-1185">Reference proteome</keyword>
<evidence type="ECO:0000256" key="2">
    <source>
        <dbReference type="SAM" id="SignalP"/>
    </source>
</evidence>
<feature type="signal peptide" evidence="2">
    <location>
        <begin position="1"/>
        <end position="22"/>
    </location>
</feature>
<name>A0A1X0P7Z5_9TRYP</name>
<dbReference type="RefSeq" id="XP_028887118.1">
    <property type="nucleotide sequence ID" value="XM_029021696.1"/>
</dbReference>
<dbReference type="AlphaFoldDB" id="A0A1X0P7Z5"/>
<feature type="compositionally biased region" description="Polar residues" evidence="1">
    <location>
        <begin position="183"/>
        <end position="205"/>
    </location>
</feature>
<dbReference type="Proteomes" id="UP000192257">
    <property type="component" value="Unassembled WGS sequence"/>
</dbReference>
<dbReference type="GeneID" id="39981476"/>
<feature type="region of interest" description="Disordered" evidence="1">
    <location>
        <begin position="176"/>
        <end position="219"/>
    </location>
</feature>
<dbReference type="EMBL" id="NBCO01000002">
    <property type="protein sequence ID" value="ORC93052.1"/>
    <property type="molecule type" value="Genomic_DNA"/>
</dbReference>
<dbReference type="VEuPathDB" id="TriTrypDB:TM35_000023780"/>
<proteinExistence type="predicted"/>
<protein>
    <submittedName>
        <fullName evidence="3">Uncharacterized protein</fullName>
    </submittedName>
</protein>
<reference evidence="3 4" key="1">
    <citation type="submission" date="2017-03" db="EMBL/GenBank/DDBJ databases">
        <title>An alternative strategy for trypanosome survival in the mammalian bloodstream revealed through genome and transcriptome analysis of the ubiquitous bovine parasite Trypanosoma (Megatrypanum) theileri.</title>
        <authorList>
            <person name="Kelly S."/>
            <person name="Ivens A."/>
            <person name="Mott A."/>
            <person name="O'Neill E."/>
            <person name="Emms D."/>
            <person name="Macleod O."/>
            <person name="Voorheis P."/>
            <person name="Matthews J."/>
            <person name="Matthews K."/>
            <person name="Carrington M."/>
        </authorList>
    </citation>
    <scope>NUCLEOTIDE SEQUENCE [LARGE SCALE GENOMIC DNA]</scope>
    <source>
        <strain evidence="3">Edinburgh</strain>
    </source>
</reference>